<accession>A0AB40BS69</accession>
<reference evidence="3" key="2">
    <citation type="submission" date="2025-08" db="UniProtKB">
        <authorList>
            <consortium name="RefSeq"/>
        </authorList>
    </citation>
    <scope>IDENTIFICATION</scope>
</reference>
<evidence type="ECO:0000256" key="1">
    <source>
        <dbReference type="SAM" id="MobiDB-lite"/>
    </source>
</evidence>
<dbReference type="GeneID" id="120265611"/>
<dbReference type="AlphaFoldDB" id="A0AB40BS69"/>
<organism evidence="2 3">
    <name type="scientific">Dioscorea cayennensis subsp. rotundata</name>
    <name type="common">White Guinea yam</name>
    <name type="synonym">Dioscorea rotundata</name>
    <dbReference type="NCBI Taxonomy" id="55577"/>
    <lineage>
        <taxon>Eukaryota</taxon>
        <taxon>Viridiplantae</taxon>
        <taxon>Streptophyta</taxon>
        <taxon>Embryophyta</taxon>
        <taxon>Tracheophyta</taxon>
        <taxon>Spermatophyta</taxon>
        <taxon>Magnoliopsida</taxon>
        <taxon>Liliopsida</taxon>
        <taxon>Dioscoreales</taxon>
        <taxon>Dioscoreaceae</taxon>
        <taxon>Dioscorea</taxon>
    </lineage>
</organism>
<feature type="region of interest" description="Disordered" evidence="1">
    <location>
        <begin position="1"/>
        <end position="22"/>
    </location>
</feature>
<sequence length="117" mass="13311">MEACGSRERHVNGVNTGSNSGQLDFMADKFISKSSGSPDELRHSIQQEQSDDMFNITSSSRTKDECFDEGRGKRKRKIKVHFDELNFPEKSVRSTTNKDNVVPRPYATCEFTLTRCK</sequence>
<reference evidence="2" key="1">
    <citation type="submission" date="2025-05" db="UniProtKB">
        <authorList>
            <consortium name="RefSeq"/>
        </authorList>
    </citation>
    <scope>NUCLEOTIDE SEQUENCE [LARGE SCALE GENOMIC DNA]</scope>
</reference>
<evidence type="ECO:0000313" key="2">
    <source>
        <dbReference type="Proteomes" id="UP001515500"/>
    </source>
</evidence>
<gene>
    <name evidence="3" type="primary">LOC120265611</name>
</gene>
<feature type="compositionally biased region" description="Basic and acidic residues" evidence="1">
    <location>
        <begin position="1"/>
        <end position="11"/>
    </location>
</feature>
<evidence type="ECO:0000313" key="3">
    <source>
        <dbReference type="RefSeq" id="XP_039129492.1"/>
    </source>
</evidence>
<feature type="compositionally biased region" description="Polar residues" evidence="1">
    <location>
        <begin position="13"/>
        <end position="22"/>
    </location>
</feature>
<proteinExistence type="predicted"/>
<keyword evidence="2" id="KW-1185">Reference proteome</keyword>
<name>A0AB40BS69_DIOCR</name>
<dbReference type="RefSeq" id="XP_039129492.1">
    <property type="nucleotide sequence ID" value="XM_039273558.1"/>
</dbReference>
<dbReference type="Proteomes" id="UP001515500">
    <property type="component" value="Chromosome 1"/>
</dbReference>
<protein>
    <submittedName>
        <fullName evidence="3">Uncharacterized protein LOC120265611 isoform X1</fullName>
    </submittedName>
</protein>